<dbReference type="NCBIfam" id="TIGR00215">
    <property type="entry name" value="lpxB"/>
    <property type="match status" value="1"/>
</dbReference>
<dbReference type="EMBL" id="CP073100">
    <property type="protein sequence ID" value="QUE50930.1"/>
    <property type="molecule type" value="Genomic_DNA"/>
</dbReference>
<dbReference type="GO" id="GO:0005543">
    <property type="term" value="F:phospholipid binding"/>
    <property type="evidence" value="ECO:0007669"/>
    <property type="project" value="TreeGrafter"/>
</dbReference>
<gene>
    <name evidence="11" type="primary">lpxB</name>
    <name evidence="11" type="ORF">KBB96_18980</name>
</gene>
<dbReference type="RefSeq" id="WP_211631069.1">
    <property type="nucleotide sequence ID" value="NZ_CP073100.1"/>
</dbReference>
<keyword evidence="8" id="KW-0443">Lipid metabolism</keyword>
<evidence type="ECO:0000256" key="1">
    <source>
        <dbReference type="ARBA" id="ARBA00002056"/>
    </source>
</evidence>
<evidence type="ECO:0000256" key="8">
    <source>
        <dbReference type="ARBA" id="ARBA00023098"/>
    </source>
</evidence>
<sequence length="393" mass="43599">MGARPLKMFLSAGEVSGDFQAAQLARTLQRIHPGVELVGYGGDHMRSAGVEIRCDTAGWGYVGIQESLRFLPEMRRARAKLAELLKTERPDLVVLVDGEAFNERLVAVLQRERIPFVHYFVPQVWFWGRWRARRIARQASLVIPAFPKELEIFRECGARAEWFGHPLLDLVEKSEEPCNEGGEDRRPVALMPGSRVQEIESHAPTLIASAKQLRKKNPGMKFLLPVAAQHLRAPLLRMIEAADMTHAIELRPGWSERVVSKCRLALVASGTATLETALAGVPMVAFYKVRKLTFWAAKLLVKSRFVAMPNILLDESVVPELLQENFTVDSIVSEASALLDDPARAAEMRRNLARIPAVLGGHGAIERAAWALVHLTAEHEAVPVGVPCQLKSA</sequence>
<dbReference type="PANTHER" id="PTHR30372:SF4">
    <property type="entry name" value="LIPID-A-DISACCHARIDE SYNTHASE, MITOCHONDRIAL-RELATED"/>
    <property type="match status" value="1"/>
</dbReference>
<keyword evidence="4" id="KW-0444">Lipid biosynthesis</keyword>
<comment type="function">
    <text evidence="1">Condensation of UDP-2,3-diacylglucosamine and 2,3-diacylglucosamine-1-phosphate to form lipid A disaccharide, a precursor of lipid A, a phosphorylated glycolipid that anchors the lipopolysaccharide to the outer membrane of the cell.</text>
</comment>
<evidence type="ECO:0000256" key="7">
    <source>
        <dbReference type="ARBA" id="ARBA00022679"/>
    </source>
</evidence>
<evidence type="ECO:0000256" key="3">
    <source>
        <dbReference type="ARBA" id="ARBA00020902"/>
    </source>
</evidence>
<evidence type="ECO:0000313" key="11">
    <source>
        <dbReference type="EMBL" id="QUE50930.1"/>
    </source>
</evidence>
<evidence type="ECO:0000256" key="6">
    <source>
        <dbReference type="ARBA" id="ARBA00022676"/>
    </source>
</evidence>
<accession>A0A975G914</accession>
<name>A0A975G914_9BACT</name>
<comment type="catalytic activity">
    <reaction evidence="9">
        <text>a lipid X + a UDP-2-N,3-O-bis[(3R)-3-hydroxyacyl]-alpha-D-glucosamine = a lipid A disaccharide + UDP + H(+)</text>
        <dbReference type="Rhea" id="RHEA:67828"/>
        <dbReference type="ChEBI" id="CHEBI:15378"/>
        <dbReference type="ChEBI" id="CHEBI:58223"/>
        <dbReference type="ChEBI" id="CHEBI:137748"/>
        <dbReference type="ChEBI" id="CHEBI:176338"/>
        <dbReference type="ChEBI" id="CHEBI:176343"/>
        <dbReference type="EC" id="2.4.1.182"/>
    </reaction>
</comment>
<evidence type="ECO:0000256" key="10">
    <source>
        <dbReference type="NCBIfam" id="TIGR00215"/>
    </source>
</evidence>
<keyword evidence="7 11" id="KW-0808">Transferase</keyword>
<reference evidence="11" key="1">
    <citation type="submission" date="2021-04" db="EMBL/GenBank/DDBJ databases">
        <title>Luteolibacter sp. 32A isolated from the skin of an Anderson's salamander (Ambystoma andersonii).</title>
        <authorList>
            <person name="Spergser J."/>
            <person name="Busse H.-J."/>
        </authorList>
    </citation>
    <scope>NUCLEOTIDE SEQUENCE</scope>
    <source>
        <strain evidence="11">32A</strain>
    </source>
</reference>
<protein>
    <recommendedName>
        <fullName evidence="3 10">Lipid-A-disaccharide synthase</fullName>
        <ecNumber evidence="2 10">2.4.1.182</ecNumber>
    </recommendedName>
</protein>
<dbReference type="SUPFAM" id="SSF53756">
    <property type="entry name" value="UDP-Glycosyltransferase/glycogen phosphorylase"/>
    <property type="match status" value="1"/>
</dbReference>
<proteinExistence type="predicted"/>
<keyword evidence="12" id="KW-1185">Reference proteome</keyword>
<dbReference type="PANTHER" id="PTHR30372">
    <property type="entry name" value="LIPID-A-DISACCHARIDE SYNTHASE"/>
    <property type="match status" value="1"/>
</dbReference>
<evidence type="ECO:0000256" key="9">
    <source>
        <dbReference type="ARBA" id="ARBA00048975"/>
    </source>
</evidence>
<dbReference type="GO" id="GO:0009245">
    <property type="term" value="P:lipid A biosynthetic process"/>
    <property type="evidence" value="ECO:0007669"/>
    <property type="project" value="UniProtKB-UniRule"/>
</dbReference>
<keyword evidence="5" id="KW-0441">Lipid A biosynthesis</keyword>
<dbReference type="InterPro" id="IPR003835">
    <property type="entry name" value="Glyco_trans_19"/>
</dbReference>
<dbReference type="Proteomes" id="UP000676169">
    <property type="component" value="Chromosome"/>
</dbReference>
<dbReference type="GO" id="GO:0016020">
    <property type="term" value="C:membrane"/>
    <property type="evidence" value="ECO:0007669"/>
    <property type="project" value="GOC"/>
</dbReference>
<dbReference type="EC" id="2.4.1.182" evidence="2 10"/>
<evidence type="ECO:0000256" key="5">
    <source>
        <dbReference type="ARBA" id="ARBA00022556"/>
    </source>
</evidence>
<evidence type="ECO:0000256" key="4">
    <source>
        <dbReference type="ARBA" id="ARBA00022516"/>
    </source>
</evidence>
<keyword evidence="6 11" id="KW-0328">Glycosyltransferase</keyword>
<evidence type="ECO:0000313" key="12">
    <source>
        <dbReference type="Proteomes" id="UP000676169"/>
    </source>
</evidence>
<dbReference type="KEGG" id="lamb:KBB96_18980"/>
<dbReference type="GO" id="GO:0008915">
    <property type="term" value="F:lipid-A-disaccharide synthase activity"/>
    <property type="evidence" value="ECO:0007669"/>
    <property type="project" value="UniProtKB-UniRule"/>
</dbReference>
<dbReference type="AlphaFoldDB" id="A0A975G914"/>
<dbReference type="Pfam" id="PF02684">
    <property type="entry name" value="LpxB"/>
    <property type="match status" value="1"/>
</dbReference>
<organism evidence="11 12">
    <name type="scientific">Luteolibacter ambystomatis</name>
    <dbReference type="NCBI Taxonomy" id="2824561"/>
    <lineage>
        <taxon>Bacteria</taxon>
        <taxon>Pseudomonadati</taxon>
        <taxon>Verrucomicrobiota</taxon>
        <taxon>Verrucomicrobiia</taxon>
        <taxon>Verrucomicrobiales</taxon>
        <taxon>Verrucomicrobiaceae</taxon>
        <taxon>Luteolibacter</taxon>
    </lineage>
</organism>
<evidence type="ECO:0000256" key="2">
    <source>
        <dbReference type="ARBA" id="ARBA00012687"/>
    </source>
</evidence>